<dbReference type="AlphaFoldDB" id="A0A5E8CK42"/>
<name>A0A5E8CK42_9ZZZZ</name>
<evidence type="ECO:0000313" key="3">
    <source>
        <dbReference type="EMBL" id="VVU95783.1"/>
    </source>
</evidence>
<reference evidence="3" key="1">
    <citation type="submission" date="2019-09" db="EMBL/GenBank/DDBJ databases">
        <authorList>
            <person name="Needham M D."/>
        </authorList>
    </citation>
    <scope>NUCLEOTIDE SEQUENCE</scope>
</reference>
<feature type="domain" description="XPA C-terminal" evidence="2">
    <location>
        <begin position="4"/>
        <end position="46"/>
    </location>
</feature>
<dbReference type="InterPro" id="IPR009061">
    <property type="entry name" value="DNA-bd_dom_put_sf"/>
</dbReference>
<keyword evidence="1" id="KW-0862">Zinc</keyword>
<protein>
    <recommendedName>
        <fullName evidence="2">XPA C-terminal domain-containing protein</fullName>
    </recommendedName>
</protein>
<gene>
    <name evidence="3" type="ORF">CPAV1605_1539</name>
</gene>
<accession>A0A5E8CK42</accession>
<evidence type="ECO:0000259" key="2">
    <source>
        <dbReference type="Pfam" id="PF05181"/>
    </source>
</evidence>
<dbReference type="InterPro" id="IPR037129">
    <property type="entry name" value="XPA_sf"/>
</dbReference>
<proteinExistence type="predicted"/>
<dbReference type="CDD" id="cd21075">
    <property type="entry name" value="DBD_XPA-like"/>
    <property type="match status" value="1"/>
</dbReference>
<dbReference type="Gene3D" id="3.90.530.10">
    <property type="entry name" value="XPA C-terminal domain"/>
    <property type="match status" value="1"/>
</dbReference>
<sequence>MDRLSKSYAKEYYLLTDDDLGELSFVTKNNFLNSSNDIKLYKKEDIISKAVYKYGSIETIMKKVEIKKNEKIKRKISSKKTKLDKKNQLLEYFKSQDNFANEEDIISEYPCYLYIEYSEKKFMKEVDNKINYNLQSIYNISSNRIQRRHSLVHLAKKNNIILKPECDIYNSFINSNLDINSAFNLLFEEDFLNKKTIFLTVLKKHNDIQLEDRDIELIKDDCIYFYLVSTKNPDSFPKLIQDRVDNVIKIIIFIKENLNIDLSNNDEANYNMFLKIINLRKQYITTILTSNKKNNIPDIILDKFLNSESSISYEISL</sequence>
<evidence type="ECO:0000256" key="1">
    <source>
        <dbReference type="ARBA" id="ARBA00022833"/>
    </source>
</evidence>
<dbReference type="Pfam" id="PF05181">
    <property type="entry name" value="XPA_C"/>
    <property type="match status" value="1"/>
</dbReference>
<dbReference type="EMBL" id="CABVLZ010000011">
    <property type="protein sequence ID" value="VVU95783.1"/>
    <property type="molecule type" value="Genomic_DNA"/>
</dbReference>
<organism evidence="3">
    <name type="scientific">seawater metagenome</name>
    <dbReference type="NCBI Taxonomy" id="1561972"/>
    <lineage>
        <taxon>unclassified sequences</taxon>
        <taxon>metagenomes</taxon>
        <taxon>ecological metagenomes</taxon>
    </lineage>
</organism>
<dbReference type="SUPFAM" id="SSF46955">
    <property type="entry name" value="Putative DNA-binding domain"/>
    <property type="match status" value="1"/>
</dbReference>
<dbReference type="InterPro" id="IPR022656">
    <property type="entry name" value="XPA_C"/>
</dbReference>